<feature type="region of interest" description="Disordered" evidence="1">
    <location>
        <begin position="388"/>
        <end position="412"/>
    </location>
</feature>
<name>A0AAV7SZ87_PLEWA</name>
<dbReference type="AlphaFoldDB" id="A0AAV7SZ87"/>
<gene>
    <name evidence="2" type="ORF">NDU88_001360</name>
</gene>
<evidence type="ECO:0000256" key="1">
    <source>
        <dbReference type="SAM" id="MobiDB-lite"/>
    </source>
</evidence>
<feature type="compositionally biased region" description="Basic and acidic residues" evidence="1">
    <location>
        <begin position="13"/>
        <end position="26"/>
    </location>
</feature>
<protein>
    <submittedName>
        <fullName evidence="2">Uncharacterized protein</fullName>
    </submittedName>
</protein>
<organism evidence="2 3">
    <name type="scientific">Pleurodeles waltl</name>
    <name type="common">Iberian ribbed newt</name>
    <dbReference type="NCBI Taxonomy" id="8319"/>
    <lineage>
        <taxon>Eukaryota</taxon>
        <taxon>Metazoa</taxon>
        <taxon>Chordata</taxon>
        <taxon>Craniata</taxon>
        <taxon>Vertebrata</taxon>
        <taxon>Euteleostomi</taxon>
        <taxon>Amphibia</taxon>
        <taxon>Batrachia</taxon>
        <taxon>Caudata</taxon>
        <taxon>Salamandroidea</taxon>
        <taxon>Salamandridae</taxon>
        <taxon>Pleurodelinae</taxon>
        <taxon>Pleurodeles</taxon>
    </lineage>
</organism>
<reference evidence="2" key="1">
    <citation type="journal article" date="2022" name="bioRxiv">
        <title>Sequencing and chromosome-scale assembly of the giantPleurodeles waltlgenome.</title>
        <authorList>
            <person name="Brown T."/>
            <person name="Elewa A."/>
            <person name="Iarovenko S."/>
            <person name="Subramanian E."/>
            <person name="Araus A.J."/>
            <person name="Petzold A."/>
            <person name="Susuki M."/>
            <person name="Suzuki K.-i.T."/>
            <person name="Hayashi T."/>
            <person name="Toyoda A."/>
            <person name="Oliveira C."/>
            <person name="Osipova E."/>
            <person name="Leigh N.D."/>
            <person name="Simon A."/>
            <person name="Yun M.H."/>
        </authorList>
    </citation>
    <scope>NUCLEOTIDE SEQUENCE</scope>
    <source>
        <strain evidence="2">20211129_DDA</strain>
        <tissue evidence="2">Liver</tissue>
    </source>
</reference>
<feature type="region of interest" description="Disordered" evidence="1">
    <location>
        <begin position="507"/>
        <end position="529"/>
    </location>
</feature>
<feature type="region of interest" description="Disordered" evidence="1">
    <location>
        <begin position="157"/>
        <end position="178"/>
    </location>
</feature>
<feature type="region of interest" description="Disordered" evidence="1">
    <location>
        <begin position="1"/>
        <end position="61"/>
    </location>
</feature>
<proteinExistence type="predicted"/>
<keyword evidence="3" id="KW-1185">Reference proteome</keyword>
<feature type="region of interest" description="Disordered" evidence="1">
    <location>
        <begin position="273"/>
        <end position="295"/>
    </location>
</feature>
<comment type="caution">
    <text evidence="2">The sequence shown here is derived from an EMBL/GenBank/DDBJ whole genome shotgun (WGS) entry which is preliminary data.</text>
</comment>
<sequence length="736" mass="78480">MLCNRSLGRHPTGAREHLDTAGEARDAAVTCESWRTGQAWTGEPANRTGQDSRRAQEGRKRHNVLGAAGACTEGFAIGATELELARDPAAPGAEREREVSAVDLKVRRHRSSGHGTSMLCNRSLGRHPTGALEHLDAAGEARDAAVACESWRTGQAWTGEPANRTGQDSRRAQEGRKRHNVLGAAGACTEGFAIGATELELARDPAAPGAEREREVSAVDLKVRRHRSSGHGTSMLCNRSLGRHPTGAREHLDTACEARDAAVTCESWRTGQAWTGEPANRTGQDSRRAQEGRKRHNVLGAAGACTEGFAIGATELELARDPAAPGAEREREVSAVDLKVRRHRSSGHGTSMLCNRSLGRHPTGAREHLDTAGEARDAAVTCESWRTGQAWTGEPANRTGQDSRRAQEGRKRHNVLGAAGACTEGFAIGATELELARDPAAPGAEREREVSAVDLKVRRHRSSGHGTSMLCNRSLGRHPTGAREHLDTAGEARDAAVTCESWRTGQAWTGEPANRTGQDSRRAQEGRKRHNVLGAAGACTEGFAIGATELELARDPAAPGAEREREVSAVDLKVRRHRSSGHGTSMLCNRSLGRHPTGALEHLDAAGEARDAAVACESWRTGQAWTGEPANRTGQDSRRAQEGRKRHNVLGAAGACTEGFAIGATELELARDPAAPGAEREREVSAVDLKVRRHRSSGHGTSMLCNRSLGRHPTGALEHLDAAGEARDAAVACGRR</sequence>
<evidence type="ECO:0000313" key="3">
    <source>
        <dbReference type="Proteomes" id="UP001066276"/>
    </source>
</evidence>
<accession>A0AAV7SZ87</accession>
<feature type="region of interest" description="Disordered" evidence="1">
    <location>
        <begin position="625"/>
        <end position="646"/>
    </location>
</feature>
<feature type="region of interest" description="Disordered" evidence="1">
    <location>
        <begin position="460"/>
        <end position="479"/>
    </location>
</feature>
<dbReference type="EMBL" id="JANPWB010000007">
    <property type="protein sequence ID" value="KAJ1169467.1"/>
    <property type="molecule type" value="Genomic_DNA"/>
</dbReference>
<dbReference type="Proteomes" id="UP001066276">
    <property type="component" value="Chromosome 4_1"/>
</dbReference>
<evidence type="ECO:0000313" key="2">
    <source>
        <dbReference type="EMBL" id="KAJ1169467.1"/>
    </source>
</evidence>